<feature type="binding site" evidence="8">
    <location>
        <position position="102"/>
    </location>
    <ligand>
        <name>Cu cation</name>
        <dbReference type="ChEBI" id="CHEBI:23378"/>
    </ligand>
</feature>
<sequence length="150" mass="15920">MRQIAYAAAVASLIGLTTPASALAEDYEVHMLNRGTEGAMVFEPALLELQPGDTVTFLPTNPSHNAESIASMMPEGAEPFRGELNDSVTVTFSEEGLYGIKCAPHYAAGMVVLINVGDGDAVNGEEARSARHPGLARRRMGALFDQLDAE</sequence>
<dbReference type="GO" id="GO:0009055">
    <property type="term" value="F:electron transfer activity"/>
    <property type="evidence" value="ECO:0007669"/>
    <property type="project" value="InterPro"/>
</dbReference>
<reference evidence="11" key="1">
    <citation type="journal article" date="2014" name="Int. J. Syst. Evol. Microbiol.">
        <title>Complete genome sequence of Corynebacterium casei LMG S-19264T (=DSM 44701T), isolated from a smear-ripened cheese.</title>
        <authorList>
            <consortium name="US DOE Joint Genome Institute (JGI-PGF)"/>
            <person name="Walter F."/>
            <person name="Albersmeier A."/>
            <person name="Kalinowski J."/>
            <person name="Ruckert C."/>
        </authorList>
    </citation>
    <scope>NUCLEOTIDE SEQUENCE</scope>
    <source>
        <strain evidence="11">VKM B-1513</strain>
    </source>
</reference>
<feature type="binding site" evidence="8">
    <location>
        <position position="110"/>
    </location>
    <ligand>
        <name>Cu cation</name>
        <dbReference type="ChEBI" id="CHEBI:23378"/>
    </ligand>
</feature>
<dbReference type="GO" id="GO:0005507">
    <property type="term" value="F:copper ion binding"/>
    <property type="evidence" value="ECO:0007669"/>
    <property type="project" value="UniProtKB-UniRule"/>
</dbReference>
<evidence type="ECO:0000256" key="5">
    <source>
        <dbReference type="ARBA" id="ARBA00022982"/>
    </source>
</evidence>
<reference evidence="11" key="2">
    <citation type="submission" date="2023-01" db="EMBL/GenBank/DDBJ databases">
        <authorList>
            <person name="Sun Q."/>
            <person name="Evtushenko L."/>
        </authorList>
    </citation>
    <scope>NUCLEOTIDE SEQUENCE</scope>
    <source>
        <strain evidence="11">VKM B-1513</strain>
    </source>
</reference>
<evidence type="ECO:0000313" key="11">
    <source>
        <dbReference type="EMBL" id="GLK53484.1"/>
    </source>
</evidence>
<dbReference type="AlphaFoldDB" id="A0A9W6IQH3"/>
<keyword evidence="6 8" id="KW-0186">Copper</keyword>
<dbReference type="InterPro" id="IPR000923">
    <property type="entry name" value="BlueCu_1"/>
</dbReference>
<feature type="binding site" evidence="8">
    <location>
        <position position="105"/>
    </location>
    <ligand>
        <name>Cu cation</name>
        <dbReference type="ChEBI" id="CHEBI:23378"/>
    </ligand>
</feature>
<evidence type="ECO:0000256" key="2">
    <source>
        <dbReference type="ARBA" id="ARBA00022448"/>
    </source>
</evidence>
<dbReference type="Proteomes" id="UP001143486">
    <property type="component" value="Unassembled WGS sequence"/>
</dbReference>
<evidence type="ECO:0000256" key="8">
    <source>
        <dbReference type="PIRSR" id="PIRSR602386-1"/>
    </source>
</evidence>
<dbReference type="PRINTS" id="PR00156">
    <property type="entry name" value="COPPERBLUE"/>
</dbReference>
<accession>A0A9W6IQH3</accession>
<keyword evidence="3 8" id="KW-0479">Metal-binding</keyword>
<comment type="subcellular location">
    <subcellularLocation>
        <location evidence="1">Periplasm</location>
    </subcellularLocation>
</comment>
<dbReference type="InterPro" id="IPR012745">
    <property type="entry name" value="Pseudoazurin"/>
</dbReference>
<dbReference type="InterPro" id="IPR002386">
    <property type="entry name" value="Amicyanin/Pseudoazurin"/>
</dbReference>
<dbReference type="CDD" id="cd04218">
    <property type="entry name" value="Pseudoazurin"/>
    <property type="match status" value="1"/>
</dbReference>
<dbReference type="Gene3D" id="2.60.40.420">
    <property type="entry name" value="Cupredoxins - blue copper proteins"/>
    <property type="match status" value="1"/>
</dbReference>
<evidence type="ECO:0000256" key="3">
    <source>
        <dbReference type="ARBA" id="ARBA00022723"/>
    </source>
</evidence>
<evidence type="ECO:0000313" key="12">
    <source>
        <dbReference type="Proteomes" id="UP001143486"/>
    </source>
</evidence>
<dbReference type="RefSeq" id="WP_271187834.1">
    <property type="nucleotide sequence ID" value="NZ_BSFE01000011.1"/>
</dbReference>
<feature type="binding site" evidence="8">
    <location>
        <position position="64"/>
    </location>
    <ligand>
        <name>Cu cation</name>
        <dbReference type="ChEBI" id="CHEBI:23378"/>
    </ligand>
</feature>
<dbReference type="InterPro" id="IPR008972">
    <property type="entry name" value="Cupredoxin"/>
</dbReference>
<evidence type="ECO:0000256" key="4">
    <source>
        <dbReference type="ARBA" id="ARBA00022764"/>
    </source>
</evidence>
<dbReference type="InterPro" id="IPR001235">
    <property type="entry name" value="Copper_blue_Plastocyanin"/>
</dbReference>
<dbReference type="PRINTS" id="PR00155">
    <property type="entry name" value="AMICYANIN"/>
</dbReference>
<keyword evidence="5" id="KW-0249">Electron transport</keyword>
<feature type="domain" description="Blue (type 1) copper" evidence="10">
    <location>
        <begin position="30"/>
        <end position="116"/>
    </location>
</feature>
<comment type="cofactor">
    <cofactor evidence="8">
        <name>Cu cation</name>
        <dbReference type="ChEBI" id="CHEBI:23378"/>
    </cofactor>
    <text evidence="8">Binds 1 copper ion per subunit.</text>
</comment>
<feature type="signal peptide" evidence="9">
    <location>
        <begin position="1"/>
        <end position="22"/>
    </location>
</feature>
<dbReference type="Pfam" id="PF00127">
    <property type="entry name" value="Copper-bind"/>
    <property type="match status" value="1"/>
</dbReference>
<keyword evidence="2" id="KW-0813">Transport</keyword>
<keyword evidence="9" id="KW-0732">Signal</keyword>
<proteinExistence type="predicted"/>
<organism evidence="11 12">
    <name type="scientific">Maricaulis virginensis</name>
    <dbReference type="NCBI Taxonomy" id="144022"/>
    <lineage>
        <taxon>Bacteria</taxon>
        <taxon>Pseudomonadati</taxon>
        <taxon>Pseudomonadota</taxon>
        <taxon>Alphaproteobacteria</taxon>
        <taxon>Maricaulales</taxon>
        <taxon>Maricaulaceae</taxon>
        <taxon>Maricaulis</taxon>
    </lineage>
</organism>
<feature type="chain" id="PRO_5040988165" description="Pseudoazurin" evidence="9">
    <location>
        <begin position="23"/>
        <end position="150"/>
    </location>
</feature>
<evidence type="ECO:0000256" key="7">
    <source>
        <dbReference type="NCBIfam" id="TIGR02375"/>
    </source>
</evidence>
<dbReference type="GO" id="GO:0042597">
    <property type="term" value="C:periplasmic space"/>
    <property type="evidence" value="ECO:0007669"/>
    <property type="project" value="UniProtKB-SubCell"/>
</dbReference>
<evidence type="ECO:0000256" key="9">
    <source>
        <dbReference type="SAM" id="SignalP"/>
    </source>
</evidence>
<name>A0A9W6IQH3_9PROT</name>
<evidence type="ECO:0000256" key="1">
    <source>
        <dbReference type="ARBA" id="ARBA00004418"/>
    </source>
</evidence>
<evidence type="ECO:0000256" key="6">
    <source>
        <dbReference type="ARBA" id="ARBA00023008"/>
    </source>
</evidence>
<keyword evidence="12" id="KW-1185">Reference proteome</keyword>
<dbReference type="SUPFAM" id="SSF49503">
    <property type="entry name" value="Cupredoxins"/>
    <property type="match status" value="1"/>
</dbReference>
<gene>
    <name evidence="11" type="ORF">GCM10017621_29920</name>
</gene>
<protein>
    <recommendedName>
        <fullName evidence="7">Pseudoazurin</fullName>
    </recommendedName>
</protein>
<keyword evidence="4" id="KW-0574">Periplasm</keyword>
<dbReference type="NCBIfam" id="TIGR02375">
    <property type="entry name" value="pseudoazurin"/>
    <property type="match status" value="1"/>
</dbReference>
<dbReference type="EMBL" id="BSFE01000011">
    <property type="protein sequence ID" value="GLK53484.1"/>
    <property type="molecule type" value="Genomic_DNA"/>
</dbReference>
<comment type="caution">
    <text evidence="11">The sequence shown here is derived from an EMBL/GenBank/DDBJ whole genome shotgun (WGS) entry which is preliminary data.</text>
</comment>
<evidence type="ECO:0000259" key="10">
    <source>
        <dbReference type="Pfam" id="PF00127"/>
    </source>
</evidence>